<sequence length="150" mass="15243">MGSQPGALSVRSRPITGALVGCVGASALAAVVAGFVGGFRGTGSVAIVSVVVLAYFVSGQIVESLALGFADVTGLAIVLASYAVRVGLLGIVLWWAVSHPGLTGWTRPVWVVVGALASVIGWLAGLVTGHARSRVAIYDQPYRAPAGWDE</sequence>
<feature type="transmembrane region" description="Helical" evidence="1">
    <location>
        <begin position="15"/>
        <end position="36"/>
    </location>
</feature>
<name>A0ABX0SEW0_9ACTN</name>
<reference evidence="2 3" key="1">
    <citation type="submission" date="2020-02" db="EMBL/GenBank/DDBJ databases">
        <title>Sequencing the genomes of 1000 actinobacteria strains.</title>
        <authorList>
            <person name="Klenk H.-P."/>
        </authorList>
    </citation>
    <scope>NUCLEOTIDE SEQUENCE [LARGE SCALE GENOMIC DNA]</scope>
    <source>
        <strain evidence="2 3">DSM 19609</strain>
    </source>
</reference>
<keyword evidence="1" id="KW-1133">Transmembrane helix</keyword>
<feature type="transmembrane region" description="Helical" evidence="1">
    <location>
        <begin position="42"/>
        <end position="62"/>
    </location>
</feature>
<dbReference type="RefSeq" id="WP_167165432.1">
    <property type="nucleotide sequence ID" value="NZ_BAAAOO010000003.1"/>
</dbReference>
<accession>A0ABX0SEW0</accession>
<keyword evidence="3" id="KW-1185">Reference proteome</keyword>
<evidence type="ECO:0000313" key="3">
    <source>
        <dbReference type="Proteomes" id="UP000749311"/>
    </source>
</evidence>
<gene>
    <name evidence="2" type="ORF">FB473_001074</name>
</gene>
<keyword evidence="1" id="KW-0812">Transmembrane</keyword>
<feature type="transmembrane region" description="Helical" evidence="1">
    <location>
        <begin position="74"/>
        <end position="97"/>
    </location>
</feature>
<evidence type="ECO:0000256" key="1">
    <source>
        <dbReference type="SAM" id="Phobius"/>
    </source>
</evidence>
<comment type="caution">
    <text evidence="2">The sequence shown here is derived from an EMBL/GenBank/DDBJ whole genome shotgun (WGS) entry which is preliminary data.</text>
</comment>
<evidence type="ECO:0000313" key="2">
    <source>
        <dbReference type="EMBL" id="NIH56429.1"/>
    </source>
</evidence>
<organism evidence="2 3">
    <name type="scientific">Brooklawnia cerclae</name>
    <dbReference type="NCBI Taxonomy" id="349934"/>
    <lineage>
        <taxon>Bacteria</taxon>
        <taxon>Bacillati</taxon>
        <taxon>Actinomycetota</taxon>
        <taxon>Actinomycetes</taxon>
        <taxon>Propionibacteriales</taxon>
        <taxon>Propionibacteriaceae</taxon>
        <taxon>Brooklawnia</taxon>
    </lineage>
</organism>
<feature type="transmembrane region" description="Helical" evidence="1">
    <location>
        <begin position="109"/>
        <end position="127"/>
    </location>
</feature>
<evidence type="ECO:0008006" key="4">
    <source>
        <dbReference type="Google" id="ProtNLM"/>
    </source>
</evidence>
<protein>
    <recommendedName>
        <fullName evidence="4">ATP synthase protein I</fullName>
    </recommendedName>
</protein>
<proteinExistence type="predicted"/>
<keyword evidence="1" id="KW-0472">Membrane</keyword>
<dbReference type="EMBL" id="JAAMOZ010000001">
    <property type="protein sequence ID" value="NIH56429.1"/>
    <property type="molecule type" value="Genomic_DNA"/>
</dbReference>
<dbReference type="Proteomes" id="UP000749311">
    <property type="component" value="Unassembled WGS sequence"/>
</dbReference>